<proteinExistence type="predicted"/>
<dbReference type="EMBL" id="JBHFPV010000001">
    <property type="protein sequence ID" value="MFH6602787.1"/>
    <property type="molecule type" value="Genomic_DNA"/>
</dbReference>
<evidence type="ECO:0000313" key="1">
    <source>
        <dbReference type="EMBL" id="MFH6602787.1"/>
    </source>
</evidence>
<reference evidence="1" key="1">
    <citation type="submission" date="2024-09" db="EMBL/GenBank/DDBJ databases">
        <authorList>
            <person name="Liu J."/>
        </authorList>
    </citation>
    <scope>NUCLEOTIDE SEQUENCE</scope>
    <source>
        <strain evidence="1">NBU2967</strain>
    </source>
</reference>
<accession>A0ACC7LMI1</accession>
<keyword evidence="2" id="KW-1185">Reference proteome</keyword>
<sequence length="420" mass="45886">MTKNNTLENTSFRKKLILALSAVGPGLFLIGYNIGTGSVTTMAKTGAEHGMGLFWALVLSCIFTYILMVAYGKVTLVTGKTALYNFKSEFKGGWVLSLYIIIALIIGELLALMGVMGIVADLVQEGLRLALDGQVIDRFWIILFFNIVLFFLLWYGRYQMFEKVLTVLVILMGLSFVLVFFMVKPDFSALAEGLLPSIPDTPGALGLIAAITGTTCSAAVFIMRSTVVAEKGWGIGDLGTEKRDAFVSAAMMLLLSGVIMAVAAGTLYVSGLKLENTVEMIELFRPLGGKWAAFILIIGITGAGLSTIFPIVLIAPWLIADYTGKPRNIHSKQSRLLIFAALLFSFGTVFLEERPPALMVFSQAFQACILPAVAIPIFILINKSKLMQQYKADRKFNIAIIAVILFSLITTWFALAEFFE</sequence>
<name>A0ACC7LMI1_9FLAO</name>
<dbReference type="Proteomes" id="UP001595191">
    <property type="component" value="Unassembled WGS sequence"/>
</dbReference>
<protein>
    <submittedName>
        <fullName evidence="1">Nramp family divalent metal transporter</fullName>
    </submittedName>
</protein>
<comment type="caution">
    <text evidence="1">The sequence shown here is derived from an EMBL/GenBank/DDBJ whole genome shotgun (WGS) entry which is preliminary data.</text>
</comment>
<organism evidence="1 2">
    <name type="scientific">Meishania litoralis</name>
    <dbReference type="NCBI Taxonomy" id="3434685"/>
    <lineage>
        <taxon>Bacteria</taxon>
        <taxon>Pseudomonadati</taxon>
        <taxon>Bacteroidota</taxon>
        <taxon>Flavobacteriia</taxon>
        <taxon>Flavobacteriales</taxon>
        <taxon>Flavobacteriaceae</taxon>
        <taxon>Meishania</taxon>
    </lineage>
</organism>
<evidence type="ECO:0000313" key="2">
    <source>
        <dbReference type="Proteomes" id="UP001595191"/>
    </source>
</evidence>
<gene>
    <name evidence="1" type="ORF">ACEZ3G_04815</name>
</gene>